<organism evidence="2 5">
    <name type="scientific">Arthrobacter bambusae</name>
    <dbReference type="NCBI Taxonomy" id="1338426"/>
    <lineage>
        <taxon>Bacteria</taxon>
        <taxon>Bacillati</taxon>
        <taxon>Actinomycetota</taxon>
        <taxon>Actinomycetes</taxon>
        <taxon>Micrococcales</taxon>
        <taxon>Micrococcaceae</taxon>
        <taxon>Arthrobacter</taxon>
    </lineage>
</organism>
<proteinExistence type="predicted"/>
<dbReference type="Proteomes" id="UP001242995">
    <property type="component" value="Unassembled WGS sequence"/>
</dbReference>
<dbReference type="AlphaFoldDB" id="A0AAW8DAR3"/>
<name>A0AAW8DAR3_9MICC</name>
<gene>
    <name evidence="2" type="ORF">J2S90_002967</name>
    <name evidence="3" type="ORF">J2S93_003045</name>
</gene>
<keyword evidence="2" id="KW-0378">Hydrolase</keyword>
<reference evidence="2 4" key="1">
    <citation type="submission" date="2023-07" db="EMBL/GenBank/DDBJ databases">
        <title>Sorghum-associated microbial communities from plants grown in Nebraska, USA.</title>
        <authorList>
            <person name="Schachtman D."/>
        </authorList>
    </citation>
    <scope>NUCLEOTIDE SEQUENCE</scope>
    <source>
        <strain evidence="2">DS1006</strain>
        <strain evidence="3 4">DS1016</strain>
    </source>
</reference>
<dbReference type="EMBL" id="JAUSTF010000006">
    <property type="protein sequence ID" value="MDQ0181607.1"/>
    <property type="molecule type" value="Genomic_DNA"/>
</dbReference>
<evidence type="ECO:0000259" key="1">
    <source>
        <dbReference type="Pfam" id="PF13391"/>
    </source>
</evidence>
<dbReference type="RefSeq" id="WP_306962297.1">
    <property type="nucleotide sequence ID" value="NZ_JAUSRG010000008.1"/>
</dbReference>
<sequence length="310" mass="35494">MAAIGGTDTEIFDAKLRREAMAWLTVRTNDGEEWLTREDIQDFTLDGEPRRLQATQTGIWKPRDLPAALSIQTVYRAPGRERPYNDEMGEDGLLRYAWRGDDPEHPDNRALRSAMEQQLPLIWFFGVGMGPAVFQPVFPVYLLWEEPERKQFVIDPNVGRGLVRKESPIEEHLRRYLTVETKRRLHQPVFRSTVLRAYKTRCAVCALAHRELLDAAHIVPDSAELGIASVVNGMALCKIHHAAFDAHILGIRPDFIVEIRDDILAEVDGPMLTYGIQARHGQRLMELPQNRREHPSQELLEQAYQAFRSA</sequence>
<evidence type="ECO:0000313" key="2">
    <source>
        <dbReference type="EMBL" id="MDP9905996.1"/>
    </source>
</evidence>
<evidence type="ECO:0000313" key="4">
    <source>
        <dbReference type="Proteomes" id="UP001230951"/>
    </source>
</evidence>
<evidence type="ECO:0000313" key="3">
    <source>
        <dbReference type="EMBL" id="MDQ0181607.1"/>
    </source>
</evidence>
<dbReference type="InterPro" id="IPR003615">
    <property type="entry name" value="HNH_nuc"/>
</dbReference>
<keyword evidence="4" id="KW-1185">Reference proteome</keyword>
<keyword evidence="2" id="KW-0255">Endonuclease</keyword>
<comment type="caution">
    <text evidence="2">The sequence shown here is derived from an EMBL/GenBank/DDBJ whole genome shotgun (WGS) entry which is preliminary data.</text>
</comment>
<accession>A0AAW8DAR3</accession>
<dbReference type="Proteomes" id="UP001230951">
    <property type="component" value="Unassembled WGS sequence"/>
</dbReference>
<protein>
    <submittedName>
        <fullName evidence="2">Restriction endonuclease</fullName>
    </submittedName>
</protein>
<dbReference type="GO" id="GO:0004519">
    <property type="term" value="F:endonuclease activity"/>
    <property type="evidence" value="ECO:0007669"/>
    <property type="project" value="UniProtKB-KW"/>
</dbReference>
<dbReference type="Pfam" id="PF13391">
    <property type="entry name" value="HNH_2"/>
    <property type="match status" value="1"/>
</dbReference>
<evidence type="ECO:0000313" key="5">
    <source>
        <dbReference type="Proteomes" id="UP001242995"/>
    </source>
</evidence>
<dbReference type="EMBL" id="JAUSRG010000008">
    <property type="protein sequence ID" value="MDP9905996.1"/>
    <property type="molecule type" value="Genomic_DNA"/>
</dbReference>
<feature type="domain" description="HNH nuclease" evidence="1">
    <location>
        <begin position="202"/>
        <end position="251"/>
    </location>
</feature>
<keyword evidence="2" id="KW-0540">Nuclease</keyword>